<dbReference type="AlphaFoldDB" id="A0A411WHE5"/>
<dbReference type="PIRSF" id="PIRSF006257">
    <property type="entry name" value="UCP006257"/>
    <property type="match status" value="1"/>
</dbReference>
<protein>
    <submittedName>
        <fullName evidence="2">YqcC family protein</fullName>
    </submittedName>
</protein>
<dbReference type="GO" id="GO:0044010">
    <property type="term" value="P:single-species biofilm formation"/>
    <property type="evidence" value="ECO:0007669"/>
    <property type="project" value="TreeGrafter"/>
</dbReference>
<dbReference type="Gene3D" id="1.20.1440.40">
    <property type="entry name" value="YqcC-like"/>
    <property type="match status" value="1"/>
</dbReference>
<evidence type="ECO:0000313" key="2">
    <source>
        <dbReference type="EMBL" id="QBH95632.1"/>
    </source>
</evidence>
<dbReference type="Pfam" id="PF04287">
    <property type="entry name" value="DUF446"/>
    <property type="match status" value="1"/>
</dbReference>
<keyword evidence="3" id="KW-1185">Reference proteome</keyword>
<dbReference type="InterPro" id="IPR007384">
    <property type="entry name" value="UCP006257"/>
</dbReference>
<gene>
    <name evidence="2" type="ORF">EKN56_03985</name>
</gene>
<dbReference type="RefSeq" id="WP_130590622.1">
    <property type="nucleotide sequence ID" value="NZ_CP034752.1"/>
</dbReference>
<dbReference type="PANTHER" id="PTHR39586">
    <property type="entry name" value="CYTOPLASMIC PROTEIN-RELATED"/>
    <property type="match status" value="1"/>
</dbReference>
<reference evidence="2 3" key="1">
    <citation type="submission" date="2019-03" db="EMBL/GenBank/DDBJ databases">
        <title>Pragia sp. nov. isolated from the gut tract of Carduelis flavirostris.</title>
        <authorList>
            <person name="Ge Y."/>
        </authorList>
    </citation>
    <scope>NUCLEOTIDE SEQUENCE [LARGE SCALE GENOMIC DNA]</scope>
    <source>
        <strain evidence="2 3">CF-458</strain>
    </source>
</reference>
<proteinExistence type="predicted"/>
<dbReference type="OrthoDB" id="8794567at2"/>
<name>A0A411WHE5_9GAMM</name>
<dbReference type="InterPro" id="IPR036814">
    <property type="entry name" value="YqcC-like_sf"/>
</dbReference>
<dbReference type="Proteomes" id="UP000293154">
    <property type="component" value="Chromosome"/>
</dbReference>
<organism evidence="2 3">
    <name type="scientific">Limnobaculum zhutongyuii</name>
    <dbReference type="NCBI Taxonomy" id="2498113"/>
    <lineage>
        <taxon>Bacteria</taxon>
        <taxon>Pseudomonadati</taxon>
        <taxon>Pseudomonadota</taxon>
        <taxon>Gammaproteobacteria</taxon>
        <taxon>Enterobacterales</taxon>
        <taxon>Budviciaceae</taxon>
        <taxon>Limnobaculum</taxon>
    </lineage>
</organism>
<dbReference type="InterPro" id="IPR023376">
    <property type="entry name" value="YqcC-like_dom"/>
</dbReference>
<dbReference type="PANTHER" id="PTHR39586:SF1">
    <property type="entry name" value="CYTOPLASMIC PROTEIN"/>
    <property type="match status" value="1"/>
</dbReference>
<dbReference type="SUPFAM" id="SSF158452">
    <property type="entry name" value="YqcC-like"/>
    <property type="match status" value="1"/>
</dbReference>
<evidence type="ECO:0000259" key="1">
    <source>
        <dbReference type="Pfam" id="PF04287"/>
    </source>
</evidence>
<feature type="domain" description="YqcC-like" evidence="1">
    <location>
        <begin position="7"/>
        <end position="103"/>
    </location>
</feature>
<dbReference type="KEGG" id="prag:EKN56_03985"/>
<evidence type="ECO:0000313" key="3">
    <source>
        <dbReference type="Proteomes" id="UP000293154"/>
    </source>
</evidence>
<sequence>MSLDNQVWQLLGEIEQLMQEQALWSSCAPELSVFESNEPFCIDTMSPETWLQWVFIPRMRALVEGHNPLPARIAIAPYFEEAFSPRAENHQSLIDALYRIDQLLNKEVL</sequence>
<accession>A0A411WHE5</accession>
<dbReference type="EMBL" id="CP034752">
    <property type="protein sequence ID" value="QBH95632.1"/>
    <property type="molecule type" value="Genomic_DNA"/>
</dbReference>